<gene>
    <name evidence="10" type="primary">cyp3200c4</name>
</gene>
<dbReference type="InterPro" id="IPR050182">
    <property type="entry name" value="Cytochrome_P450_fam2"/>
</dbReference>
<keyword evidence="6 8" id="KW-0503">Monooxygenase</keyword>
<dbReference type="FunFam" id="1.10.630.10:FF:000036">
    <property type="entry name" value="CYtochrome P450 family"/>
    <property type="match status" value="1"/>
</dbReference>
<evidence type="ECO:0000256" key="7">
    <source>
        <dbReference type="PIRSR" id="PIRSR602401-1"/>
    </source>
</evidence>
<dbReference type="InterPro" id="IPR036396">
    <property type="entry name" value="Cyt_P450_sf"/>
</dbReference>
<dbReference type="PRINTS" id="PR00385">
    <property type="entry name" value="P450"/>
</dbReference>
<dbReference type="SUPFAM" id="SSF48264">
    <property type="entry name" value="Cytochrome P450"/>
    <property type="match status" value="1"/>
</dbReference>
<evidence type="ECO:0000256" key="5">
    <source>
        <dbReference type="ARBA" id="ARBA00023004"/>
    </source>
</evidence>
<dbReference type="InterPro" id="IPR017972">
    <property type="entry name" value="Cyt_P450_CS"/>
</dbReference>
<dbReference type="AlphaFoldDB" id="A0A1J1DZ25"/>
<dbReference type="PROSITE" id="PS00086">
    <property type="entry name" value="CYTOCHROME_P450"/>
    <property type="match status" value="1"/>
</dbReference>
<keyword evidence="5 7" id="KW-0408">Iron</keyword>
<dbReference type="PANTHER" id="PTHR24300:SF349">
    <property type="entry name" value="STEROID 21-HYDROXYLASE"/>
    <property type="match status" value="1"/>
</dbReference>
<reference evidence="10" key="1">
    <citation type="journal article" date="2017" name="FEBS Open Bio">
        <title>A novel cytochrome P450, CYP3201B1, is involved in (R)-mandelonitrile biosynthesis in a cyanogenic millipede.</title>
        <authorList>
            <person name="Yamaguchi T."/>
            <person name="Kuwahara Y."/>
            <person name="Asano Y."/>
        </authorList>
    </citation>
    <scope>NUCLEOTIDE SEQUENCE</scope>
</reference>
<comment type="similarity">
    <text evidence="2 8">Belongs to the cytochrome P450 family.</text>
</comment>
<evidence type="ECO:0000256" key="6">
    <source>
        <dbReference type="ARBA" id="ARBA00023033"/>
    </source>
</evidence>
<proteinExistence type="evidence at transcript level"/>
<keyword evidence="9" id="KW-1133">Transmembrane helix</keyword>
<dbReference type="PRINTS" id="PR00463">
    <property type="entry name" value="EP450I"/>
</dbReference>
<evidence type="ECO:0000256" key="3">
    <source>
        <dbReference type="ARBA" id="ARBA00022723"/>
    </source>
</evidence>
<dbReference type="GO" id="GO:0005506">
    <property type="term" value="F:iron ion binding"/>
    <property type="evidence" value="ECO:0007669"/>
    <property type="project" value="InterPro"/>
</dbReference>
<dbReference type="GO" id="GO:0006805">
    <property type="term" value="P:xenobiotic metabolic process"/>
    <property type="evidence" value="ECO:0007669"/>
    <property type="project" value="TreeGrafter"/>
</dbReference>
<comment type="cofactor">
    <cofactor evidence="1 7">
        <name>heme</name>
        <dbReference type="ChEBI" id="CHEBI:30413"/>
    </cofactor>
</comment>
<dbReference type="Pfam" id="PF00067">
    <property type="entry name" value="p450"/>
    <property type="match status" value="1"/>
</dbReference>
<evidence type="ECO:0000256" key="8">
    <source>
        <dbReference type="RuleBase" id="RU000461"/>
    </source>
</evidence>
<feature type="transmembrane region" description="Helical" evidence="9">
    <location>
        <begin position="7"/>
        <end position="25"/>
    </location>
</feature>
<evidence type="ECO:0000313" key="10">
    <source>
        <dbReference type="EMBL" id="BAV93909.1"/>
    </source>
</evidence>
<protein>
    <submittedName>
        <fullName evidence="10">Cytochrome P450 3200C4</fullName>
    </submittedName>
</protein>
<dbReference type="InterPro" id="IPR002401">
    <property type="entry name" value="Cyt_P450_E_grp-I"/>
</dbReference>
<dbReference type="Gene3D" id="1.10.630.10">
    <property type="entry name" value="Cytochrome P450"/>
    <property type="match status" value="1"/>
</dbReference>
<dbReference type="GO" id="GO:0008395">
    <property type="term" value="F:steroid hydroxylase activity"/>
    <property type="evidence" value="ECO:0007669"/>
    <property type="project" value="TreeGrafter"/>
</dbReference>
<evidence type="ECO:0000256" key="9">
    <source>
        <dbReference type="SAM" id="Phobius"/>
    </source>
</evidence>
<organism evidence="10">
    <name type="scientific">Chamberlinius hualienensis</name>
    <dbReference type="NCBI Taxonomy" id="1551368"/>
    <lineage>
        <taxon>Eukaryota</taxon>
        <taxon>Metazoa</taxon>
        <taxon>Ecdysozoa</taxon>
        <taxon>Arthropoda</taxon>
        <taxon>Myriapoda</taxon>
        <taxon>Diplopoda</taxon>
        <taxon>Helminthomorpha</taxon>
        <taxon>Polydesmida</taxon>
        <taxon>Paradoxosomatidae</taxon>
        <taxon>Chamberlinius</taxon>
    </lineage>
</organism>
<keyword evidence="7 8" id="KW-0349">Heme</keyword>
<keyword evidence="3 7" id="KW-0479">Metal-binding</keyword>
<evidence type="ECO:0000256" key="4">
    <source>
        <dbReference type="ARBA" id="ARBA00023002"/>
    </source>
</evidence>
<dbReference type="GO" id="GO:0006082">
    <property type="term" value="P:organic acid metabolic process"/>
    <property type="evidence" value="ECO:0007669"/>
    <property type="project" value="TreeGrafter"/>
</dbReference>
<dbReference type="InterPro" id="IPR001128">
    <property type="entry name" value="Cyt_P450"/>
</dbReference>
<dbReference type="GO" id="GO:0016712">
    <property type="term" value="F:oxidoreductase activity, acting on paired donors, with incorporation or reduction of molecular oxygen, reduced flavin or flavoprotein as one donor, and incorporation of one atom of oxygen"/>
    <property type="evidence" value="ECO:0007669"/>
    <property type="project" value="TreeGrafter"/>
</dbReference>
<evidence type="ECO:0000256" key="2">
    <source>
        <dbReference type="ARBA" id="ARBA00010617"/>
    </source>
</evidence>
<evidence type="ECO:0000256" key="1">
    <source>
        <dbReference type="ARBA" id="ARBA00001971"/>
    </source>
</evidence>
<keyword evidence="9" id="KW-0472">Membrane</keyword>
<keyword evidence="9" id="KW-0812">Transmembrane</keyword>
<feature type="binding site" description="axial binding residue" evidence="7">
    <location>
        <position position="441"/>
    </location>
    <ligand>
        <name>heme</name>
        <dbReference type="ChEBI" id="CHEBI:30413"/>
    </ligand>
    <ligandPart>
        <name>Fe</name>
        <dbReference type="ChEBI" id="CHEBI:18248"/>
    </ligandPart>
</feature>
<sequence length="494" mass="56325">MAIDQNLMWIWCLLILALTIAYWYLGRPKNLPPGTAGLPIVGFLPFLGESPQKTFKKLGEKFGNIFHFYAGSRLVVVLNDFSAIQEAFVKNAEIFAGRPHDSVLKESSFENQGLISNDGAFWKEHRRFIIRNLKNYGFGKMSFEPLILEEIDQFLKELNKHAGKTYNIKQLLMKSASNNICIMVTGRIFNYNDPQMVKFQTAMKLGEIGLPLFSSAALFPWLSKLPGTNKIFNRQPIRNYSESTIDVTSTIARNVVNEYEDGLQGNYIHAYLTERNSRLKVEENEDIFTETGLYHITRDLLIAGTDTTASTLLFSFFYMTLYPEIQKKVQNEIDSVIGRERQPSYNDRFNMPYTEATILEVHRIVSFVPLSVPHRNVKELTIRGYAIPKNSIIIPNLWAVHHDPNYWGDPETFRPERFIGPDGKFNSSERVIAFSMGKRACVGEPLAAMEMFLYFVSVLKHFTLIPPDGKMPSLATYPGIAARPKFLNICAVAR</sequence>
<name>A0A1J1DZ25_9MYRI</name>
<dbReference type="GO" id="GO:0020037">
    <property type="term" value="F:heme binding"/>
    <property type="evidence" value="ECO:0007669"/>
    <property type="project" value="InterPro"/>
</dbReference>
<keyword evidence="4 8" id="KW-0560">Oxidoreductase</keyword>
<dbReference type="EMBL" id="LC125359">
    <property type="protein sequence ID" value="BAV93909.1"/>
    <property type="molecule type" value="mRNA"/>
</dbReference>
<dbReference type="GO" id="GO:0005737">
    <property type="term" value="C:cytoplasm"/>
    <property type="evidence" value="ECO:0007669"/>
    <property type="project" value="TreeGrafter"/>
</dbReference>
<dbReference type="PANTHER" id="PTHR24300">
    <property type="entry name" value="CYTOCHROME P450 508A4-RELATED"/>
    <property type="match status" value="1"/>
</dbReference>
<accession>A0A1J1DZ25</accession>